<evidence type="ECO:0000313" key="3">
    <source>
        <dbReference type="Proteomes" id="UP001443914"/>
    </source>
</evidence>
<dbReference type="PROSITE" id="PS50012">
    <property type="entry name" value="RCC1_3"/>
    <property type="match status" value="1"/>
</dbReference>
<organism evidence="2 3">
    <name type="scientific">Saponaria officinalis</name>
    <name type="common">Common soapwort</name>
    <name type="synonym">Lychnis saponaria</name>
    <dbReference type="NCBI Taxonomy" id="3572"/>
    <lineage>
        <taxon>Eukaryota</taxon>
        <taxon>Viridiplantae</taxon>
        <taxon>Streptophyta</taxon>
        <taxon>Embryophyta</taxon>
        <taxon>Tracheophyta</taxon>
        <taxon>Spermatophyta</taxon>
        <taxon>Magnoliopsida</taxon>
        <taxon>eudicotyledons</taxon>
        <taxon>Gunneridae</taxon>
        <taxon>Pentapetalae</taxon>
        <taxon>Caryophyllales</taxon>
        <taxon>Caryophyllaceae</taxon>
        <taxon>Caryophylleae</taxon>
        <taxon>Saponaria</taxon>
    </lineage>
</organism>
<name>A0AAW1KUC5_SAPOF</name>
<feature type="repeat" description="RCC1" evidence="1">
    <location>
        <begin position="72"/>
        <end position="125"/>
    </location>
</feature>
<comment type="caution">
    <text evidence="2">The sequence shown here is derived from an EMBL/GenBank/DDBJ whole genome shotgun (WGS) entry which is preliminary data.</text>
</comment>
<evidence type="ECO:0000313" key="2">
    <source>
        <dbReference type="EMBL" id="KAK9724163.1"/>
    </source>
</evidence>
<gene>
    <name evidence="2" type="ORF">RND81_05G053100</name>
</gene>
<dbReference type="InterPro" id="IPR009091">
    <property type="entry name" value="RCC1/BLIP-II"/>
</dbReference>
<dbReference type="Gene3D" id="2.130.10.30">
    <property type="entry name" value="Regulator of chromosome condensation 1/beta-lactamase-inhibitor protein II"/>
    <property type="match status" value="1"/>
</dbReference>
<keyword evidence="3" id="KW-1185">Reference proteome</keyword>
<accession>A0AAW1KUC5</accession>
<sequence length="162" mass="17917">MRAKGIDLLISLRMIKRKKNQLKESLKVAGETAYCSMKKAFSSMVFMIRELHSQSLQMREQLFYEDLQGILVRVQSEMHGDYGRLGLGSVDSQWRPVVCSAFCGGGDSVRSVACGGAHTLFLTGIFNLISICLELACGGRICGFRGCNLVGGERLRRLARCC</sequence>
<protein>
    <submittedName>
        <fullName evidence="2">Uncharacterized protein</fullName>
    </submittedName>
</protein>
<dbReference type="SUPFAM" id="SSF50985">
    <property type="entry name" value="RCC1/BLIP-II"/>
    <property type="match status" value="1"/>
</dbReference>
<reference evidence="2" key="1">
    <citation type="submission" date="2024-03" db="EMBL/GenBank/DDBJ databases">
        <title>WGS assembly of Saponaria officinalis var. Norfolk2.</title>
        <authorList>
            <person name="Jenkins J."/>
            <person name="Shu S."/>
            <person name="Grimwood J."/>
            <person name="Barry K."/>
            <person name="Goodstein D."/>
            <person name="Schmutz J."/>
            <person name="Leebens-Mack J."/>
            <person name="Osbourn A."/>
        </authorList>
    </citation>
    <scope>NUCLEOTIDE SEQUENCE [LARGE SCALE GENOMIC DNA]</scope>
    <source>
        <strain evidence="2">JIC</strain>
    </source>
</reference>
<dbReference type="AlphaFoldDB" id="A0AAW1KUC5"/>
<dbReference type="EMBL" id="JBDFQZ010000005">
    <property type="protein sequence ID" value="KAK9724163.1"/>
    <property type="molecule type" value="Genomic_DNA"/>
</dbReference>
<evidence type="ECO:0000256" key="1">
    <source>
        <dbReference type="PROSITE-ProRule" id="PRU00235"/>
    </source>
</evidence>
<dbReference type="Proteomes" id="UP001443914">
    <property type="component" value="Unassembled WGS sequence"/>
</dbReference>
<dbReference type="InterPro" id="IPR000408">
    <property type="entry name" value="Reg_chr_condens"/>
</dbReference>
<dbReference type="Pfam" id="PF00415">
    <property type="entry name" value="RCC1"/>
    <property type="match status" value="1"/>
</dbReference>
<proteinExistence type="predicted"/>